<dbReference type="EC" id="2.7.13.3" evidence="2"/>
<dbReference type="PROSITE" id="PS50109">
    <property type="entry name" value="HIS_KIN"/>
    <property type="match status" value="1"/>
</dbReference>
<evidence type="ECO:0000256" key="8">
    <source>
        <dbReference type="ARBA" id="ARBA00023012"/>
    </source>
</evidence>
<feature type="domain" description="Histidine kinase" evidence="10">
    <location>
        <begin position="406"/>
        <end position="618"/>
    </location>
</feature>
<evidence type="ECO:0000259" key="10">
    <source>
        <dbReference type="PROSITE" id="PS50109"/>
    </source>
</evidence>
<protein>
    <recommendedName>
        <fullName evidence="2">histidine kinase</fullName>
        <ecNumber evidence="2">2.7.13.3</ecNumber>
    </recommendedName>
</protein>
<dbReference type="SUPFAM" id="SSF48452">
    <property type="entry name" value="TPR-like"/>
    <property type="match status" value="1"/>
</dbReference>
<evidence type="ECO:0000256" key="5">
    <source>
        <dbReference type="ARBA" id="ARBA00022741"/>
    </source>
</evidence>
<gene>
    <name evidence="11" type="ORF">IPZ78_11760</name>
</gene>
<comment type="catalytic activity">
    <reaction evidence="1">
        <text>ATP + protein L-histidine = ADP + protein N-phospho-L-histidine.</text>
        <dbReference type="EC" id="2.7.13.3"/>
    </reaction>
</comment>
<dbReference type="InterPro" id="IPR019734">
    <property type="entry name" value="TPR_rpt"/>
</dbReference>
<comment type="caution">
    <text evidence="11">The sequence shown here is derived from an EMBL/GenBank/DDBJ whole genome shotgun (WGS) entry which is preliminary data.</text>
</comment>
<evidence type="ECO:0000256" key="7">
    <source>
        <dbReference type="ARBA" id="ARBA00022840"/>
    </source>
</evidence>
<dbReference type="RefSeq" id="WP_225553949.1">
    <property type="nucleotide sequence ID" value="NZ_JADEYP010000022.1"/>
</dbReference>
<accession>A0ABS7Z6R0</accession>
<dbReference type="Gene3D" id="1.10.287.130">
    <property type="match status" value="1"/>
</dbReference>
<feature type="transmembrane region" description="Helical" evidence="9">
    <location>
        <begin position="348"/>
        <end position="366"/>
    </location>
</feature>
<dbReference type="CDD" id="cd00082">
    <property type="entry name" value="HisKA"/>
    <property type="match status" value="1"/>
</dbReference>
<keyword evidence="6 11" id="KW-0418">Kinase</keyword>
<evidence type="ECO:0000256" key="2">
    <source>
        <dbReference type="ARBA" id="ARBA00012438"/>
    </source>
</evidence>
<evidence type="ECO:0000313" key="11">
    <source>
        <dbReference type="EMBL" id="MCA5005827.1"/>
    </source>
</evidence>
<keyword evidence="7" id="KW-0067">ATP-binding</keyword>
<keyword evidence="4" id="KW-0808">Transferase</keyword>
<dbReference type="Pfam" id="PF00512">
    <property type="entry name" value="HisKA"/>
    <property type="match status" value="1"/>
</dbReference>
<dbReference type="InterPro" id="IPR050351">
    <property type="entry name" value="BphY/WalK/GraS-like"/>
</dbReference>
<dbReference type="SMART" id="SM00387">
    <property type="entry name" value="HATPase_c"/>
    <property type="match status" value="1"/>
</dbReference>
<dbReference type="PANTHER" id="PTHR42878:SF7">
    <property type="entry name" value="SENSOR HISTIDINE KINASE GLRK"/>
    <property type="match status" value="1"/>
</dbReference>
<sequence length="623" mass="71248">MNITLIRFIVVFIFIIFSNFTKGQSLKISEERKKLSSIRDKYQLIDQMNKVGILYQFKNIDSCLYYGLEAKKLSITLKYTKGELDAENLIALSLSARGLHKEALQHYTTILNGYRKIGDKENVVQILNNMALSYMDLNDNNNAEKFIQRAISLGDELERDSIMSIVYINYASMLQGLNKDSAAYYLNKTEEIANKYDSRGIILLKKQLEAYDLIQKNDVNALKLLEETISESKELDYDLITVNSIVLSGKFHHNNPKLALKYYKQAYDTAISTGGKSNLVVYLNMILETAEKLQDREEILNTQKLLSSTLMQQNENLKNFIGDYVQYNSLETDNMRLELSNNEQKVKIWGLIAFILIGILFGLYIYRQYKETSRLNKKIAEQYIGLQNTLSSLEESQEENKRLMKIVAHDLRNPLGAIKMAATIIGEQNFENPEHKTMLDLISQSSDQSLELVNNLLSSNTKIDDLKKENLDLQVILKYCVDLLQHKAVIKKQKIVLKSFSVTLHANREKLWRVISNLIANAIKFSPIGATIEVVTQKTENHITIAVNDNGIGIPEEMQSKIFQLYTEAQQFGTEGEQPYGLGLAISKQIVESHGGKIWFESKRGIGTTFWIEFPFNNFTYSS</sequence>
<evidence type="ECO:0000256" key="6">
    <source>
        <dbReference type="ARBA" id="ARBA00022777"/>
    </source>
</evidence>
<keyword evidence="5" id="KW-0547">Nucleotide-binding</keyword>
<dbReference type="GO" id="GO:0016301">
    <property type="term" value="F:kinase activity"/>
    <property type="evidence" value="ECO:0007669"/>
    <property type="project" value="UniProtKB-KW"/>
</dbReference>
<dbReference type="InterPro" id="IPR011990">
    <property type="entry name" value="TPR-like_helical_dom_sf"/>
</dbReference>
<keyword evidence="3" id="KW-0597">Phosphoprotein</keyword>
<organism evidence="11 12">
    <name type="scientific">Sphingobacterium bovistauri</name>
    <dbReference type="NCBI Taxonomy" id="2781959"/>
    <lineage>
        <taxon>Bacteria</taxon>
        <taxon>Pseudomonadati</taxon>
        <taxon>Bacteroidota</taxon>
        <taxon>Sphingobacteriia</taxon>
        <taxon>Sphingobacteriales</taxon>
        <taxon>Sphingobacteriaceae</taxon>
        <taxon>Sphingobacterium</taxon>
    </lineage>
</organism>
<dbReference type="Gene3D" id="1.25.40.10">
    <property type="entry name" value="Tetratricopeptide repeat domain"/>
    <property type="match status" value="1"/>
</dbReference>
<keyword evidence="9" id="KW-0472">Membrane</keyword>
<name>A0ABS7Z6R0_9SPHI</name>
<dbReference type="InterPro" id="IPR003594">
    <property type="entry name" value="HATPase_dom"/>
</dbReference>
<reference evidence="11" key="1">
    <citation type="submission" date="2020-10" db="EMBL/GenBank/DDBJ databases">
        <authorList>
            <person name="Lu T."/>
            <person name="Wang Q."/>
            <person name="Han X."/>
        </authorList>
    </citation>
    <scope>NUCLEOTIDE SEQUENCE</scope>
    <source>
        <strain evidence="11">WQ 366</strain>
    </source>
</reference>
<evidence type="ECO:0000256" key="3">
    <source>
        <dbReference type="ARBA" id="ARBA00022553"/>
    </source>
</evidence>
<dbReference type="Pfam" id="PF02518">
    <property type="entry name" value="HATPase_c"/>
    <property type="match status" value="1"/>
</dbReference>
<evidence type="ECO:0000256" key="9">
    <source>
        <dbReference type="SAM" id="Phobius"/>
    </source>
</evidence>
<dbReference type="SUPFAM" id="SSF47384">
    <property type="entry name" value="Homodimeric domain of signal transducing histidine kinase"/>
    <property type="match status" value="1"/>
</dbReference>
<keyword evidence="9" id="KW-0812">Transmembrane</keyword>
<dbReference type="PRINTS" id="PR00344">
    <property type="entry name" value="BCTRLSENSOR"/>
</dbReference>
<evidence type="ECO:0000256" key="1">
    <source>
        <dbReference type="ARBA" id="ARBA00000085"/>
    </source>
</evidence>
<dbReference type="InterPro" id="IPR036890">
    <property type="entry name" value="HATPase_C_sf"/>
</dbReference>
<dbReference type="InterPro" id="IPR005467">
    <property type="entry name" value="His_kinase_dom"/>
</dbReference>
<dbReference type="Gene3D" id="3.30.565.10">
    <property type="entry name" value="Histidine kinase-like ATPase, C-terminal domain"/>
    <property type="match status" value="1"/>
</dbReference>
<dbReference type="SMART" id="SM00388">
    <property type="entry name" value="HisKA"/>
    <property type="match status" value="1"/>
</dbReference>
<evidence type="ECO:0000313" key="12">
    <source>
        <dbReference type="Proteomes" id="UP001165302"/>
    </source>
</evidence>
<dbReference type="PANTHER" id="PTHR42878">
    <property type="entry name" value="TWO-COMPONENT HISTIDINE KINASE"/>
    <property type="match status" value="1"/>
</dbReference>
<evidence type="ECO:0000256" key="4">
    <source>
        <dbReference type="ARBA" id="ARBA00022679"/>
    </source>
</evidence>
<dbReference type="Proteomes" id="UP001165302">
    <property type="component" value="Unassembled WGS sequence"/>
</dbReference>
<dbReference type="InterPro" id="IPR004358">
    <property type="entry name" value="Sig_transdc_His_kin-like_C"/>
</dbReference>
<keyword evidence="12" id="KW-1185">Reference proteome</keyword>
<keyword evidence="8" id="KW-0902">Two-component regulatory system</keyword>
<dbReference type="InterPro" id="IPR003661">
    <property type="entry name" value="HisK_dim/P_dom"/>
</dbReference>
<keyword evidence="9" id="KW-1133">Transmembrane helix</keyword>
<dbReference type="InterPro" id="IPR036097">
    <property type="entry name" value="HisK_dim/P_sf"/>
</dbReference>
<proteinExistence type="predicted"/>
<dbReference type="SUPFAM" id="SSF55874">
    <property type="entry name" value="ATPase domain of HSP90 chaperone/DNA topoisomerase II/histidine kinase"/>
    <property type="match status" value="1"/>
</dbReference>
<dbReference type="SMART" id="SM00028">
    <property type="entry name" value="TPR"/>
    <property type="match status" value="2"/>
</dbReference>
<dbReference type="CDD" id="cd00075">
    <property type="entry name" value="HATPase"/>
    <property type="match status" value="1"/>
</dbReference>
<dbReference type="EMBL" id="JADEYP010000022">
    <property type="protein sequence ID" value="MCA5005827.1"/>
    <property type="molecule type" value="Genomic_DNA"/>
</dbReference>